<dbReference type="Proteomes" id="UP001529245">
    <property type="component" value="Unassembled WGS sequence"/>
</dbReference>
<name>A0ABT6Y071_ALISE</name>
<dbReference type="SUPFAM" id="SSF55347">
    <property type="entry name" value="Glyceraldehyde-3-phosphate dehydrogenase-like, C-terminal domain"/>
    <property type="match status" value="1"/>
</dbReference>
<dbReference type="InterPro" id="IPR000683">
    <property type="entry name" value="Gfo/Idh/MocA-like_OxRdtase_N"/>
</dbReference>
<keyword evidence="5" id="KW-1185">Reference proteome</keyword>
<dbReference type="InterPro" id="IPR004104">
    <property type="entry name" value="Gfo/Idh/MocA-like_OxRdtase_C"/>
</dbReference>
<dbReference type="PANTHER" id="PTHR43708:SF3">
    <property type="entry name" value="OXIDOREDUCTASE"/>
    <property type="match status" value="1"/>
</dbReference>
<dbReference type="Gene3D" id="3.30.360.10">
    <property type="entry name" value="Dihydrodipicolinate Reductase, domain 2"/>
    <property type="match status" value="1"/>
</dbReference>
<organism evidence="4 5">
    <name type="scientific">Alicyclobacillus sendaiensis PA2</name>
    <dbReference type="NCBI Taxonomy" id="3029425"/>
    <lineage>
        <taxon>Bacteria</taxon>
        <taxon>Bacillati</taxon>
        <taxon>Bacillota</taxon>
        <taxon>Bacilli</taxon>
        <taxon>Bacillales</taxon>
        <taxon>Alicyclobacillaceae</taxon>
        <taxon>Alicyclobacillus</taxon>
    </lineage>
</organism>
<evidence type="ECO:0000256" key="1">
    <source>
        <dbReference type="ARBA" id="ARBA00010928"/>
    </source>
</evidence>
<reference evidence="4 5" key="1">
    <citation type="submission" date="2023-04" db="EMBL/GenBank/DDBJ databases">
        <title>A. sendaiensis sub sp. chiapanensis a novel subspecie with specific adaptation in bacterial cell wall isolated from an active volcano.</title>
        <authorList>
            <person name="Alvarez Gutierrez P.E."/>
            <person name="Ortiz Cortes L.Y."/>
        </authorList>
    </citation>
    <scope>NUCLEOTIDE SEQUENCE [LARGE SCALE GENOMIC DNA]</scope>
    <source>
        <strain evidence="4 5">PA2</strain>
    </source>
</reference>
<evidence type="ECO:0000259" key="3">
    <source>
        <dbReference type="Pfam" id="PF02894"/>
    </source>
</evidence>
<evidence type="ECO:0000313" key="4">
    <source>
        <dbReference type="EMBL" id="MDI9260738.1"/>
    </source>
</evidence>
<feature type="domain" description="Gfo/Idh/MocA-like oxidoreductase N-terminal" evidence="2">
    <location>
        <begin position="11"/>
        <end position="140"/>
    </location>
</feature>
<comment type="caution">
    <text evidence="4">The sequence shown here is derived from an EMBL/GenBank/DDBJ whole genome shotgun (WGS) entry which is preliminary data.</text>
</comment>
<sequence length="385" mass="42679">MIDGRRRVPPIRWALVGGGAGSAIGYIHRCAATRDRCFQLVAGAFDILPERGKQFGRELGLDSKRCYGTYKEMFEKESHRSDGIEAVTIATPNSSHFEICKAALESNLHVICEKPLCLSIEEAQYLQDLARERGRIVGVMFGYAGHQMIEQARQMVLNGEIGDIRIIKAEFAHGGCAKPSPEEPLQWRFNPEVAGPSFVLADLGVHPLYLIRAIVPTLKISRVSCVRQSVVRSRAPLEDNAFVTMEFDSGAVAFMWVSAVNTGSQHGLRIRIVGSEASIEWCAEDPNNLRYEPVGGPPVTLRRGFHGLYTSARAEDRISEGHSEGLFEAWANLYRRFANAIVGGDEGKMNEPSWYPDANDGAEAVRWVERCIESSEHNGAWVEMS</sequence>
<protein>
    <submittedName>
        <fullName evidence="4">Gfo/Idh/MocA family oxidoreductase</fullName>
    </submittedName>
</protein>
<dbReference type="Pfam" id="PF01408">
    <property type="entry name" value="GFO_IDH_MocA"/>
    <property type="match status" value="1"/>
</dbReference>
<dbReference type="EMBL" id="JASGCB010000020">
    <property type="protein sequence ID" value="MDI9260738.1"/>
    <property type="molecule type" value="Genomic_DNA"/>
</dbReference>
<comment type="similarity">
    <text evidence="1">Belongs to the Gfo/Idh/MocA family.</text>
</comment>
<dbReference type="InterPro" id="IPR036291">
    <property type="entry name" value="NAD(P)-bd_dom_sf"/>
</dbReference>
<dbReference type="Gene3D" id="3.40.50.720">
    <property type="entry name" value="NAD(P)-binding Rossmann-like Domain"/>
    <property type="match status" value="1"/>
</dbReference>
<dbReference type="InterPro" id="IPR051317">
    <property type="entry name" value="Gfo/Idh/MocA_oxidoreduct"/>
</dbReference>
<proteinExistence type="inferred from homology"/>
<dbReference type="Pfam" id="PF02894">
    <property type="entry name" value="GFO_IDH_MocA_C"/>
    <property type="match status" value="1"/>
</dbReference>
<dbReference type="PANTHER" id="PTHR43708">
    <property type="entry name" value="CONSERVED EXPRESSED OXIDOREDUCTASE (EUROFUNG)"/>
    <property type="match status" value="1"/>
</dbReference>
<dbReference type="SUPFAM" id="SSF51735">
    <property type="entry name" value="NAD(P)-binding Rossmann-fold domains"/>
    <property type="match status" value="1"/>
</dbReference>
<evidence type="ECO:0000259" key="2">
    <source>
        <dbReference type="Pfam" id="PF01408"/>
    </source>
</evidence>
<dbReference type="RefSeq" id="WP_283204182.1">
    <property type="nucleotide sequence ID" value="NZ_JASGCB010000020.1"/>
</dbReference>
<evidence type="ECO:0000313" key="5">
    <source>
        <dbReference type="Proteomes" id="UP001529245"/>
    </source>
</evidence>
<feature type="domain" description="Gfo/Idh/MocA-like oxidoreductase C-terminal" evidence="3">
    <location>
        <begin position="153"/>
        <end position="384"/>
    </location>
</feature>
<accession>A0ABT6Y071</accession>
<gene>
    <name evidence="4" type="ORF">QID03_11240</name>
</gene>